<dbReference type="GO" id="GO:0005524">
    <property type="term" value="F:ATP binding"/>
    <property type="evidence" value="ECO:0007669"/>
    <property type="project" value="UniProtKB-KW"/>
</dbReference>
<comment type="caution">
    <text evidence="1">The sequence shown here is derived from an EMBL/GenBank/DDBJ whole genome shotgun (WGS) entry which is preliminary data.</text>
</comment>
<dbReference type="AlphaFoldDB" id="A0A328ETM5"/>
<sequence>MNKKHTSAEQPIIKIENVQKHFGRVQALRGVSLEVKKAK</sequence>
<dbReference type="Proteomes" id="UP000248786">
    <property type="component" value="Unassembled WGS sequence"/>
</dbReference>
<keyword evidence="1" id="KW-0067">ATP-binding</keyword>
<gene>
    <name evidence="1" type="ORF">C1G86_0374</name>
</gene>
<evidence type="ECO:0000313" key="2">
    <source>
        <dbReference type="Proteomes" id="UP000248786"/>
    </source>
</evidence>
<accession>A0A328ETM5</accession>
<reference evidence="1 2" key="1">
    <citation type="submission" date="2018-05" db="EMBL/GenBank/DDBJ databases">
        <title>Draft genome sequences of Dehalococcoides mccartyi strains RC and KS.</title>
        <authorList>
            <person name="Higgins S.A."/>
            <person name="Padilla-Crespo E."/>
            <person name="Loeffler F.E."/>
        </authorList>
    </citation>
    <scope>NUCLEOTIDE SEQUENCE [LARGE SCALE GENOMIC DNA]</scope>
    <source>
        <strain evidence="1 2">KS</strain>
    </source>
</reference>
<organism evidence="1 2">
    <name type="scientific">Dehalococcoides mccartyi</name>
    <dbReference type="NCBI Taxonomy" id="61435"/>
    <lineage>
        <taxon>Bacteria</taxon>
        <taxon>Bacillati</taxon>
        <taxon>Chloroflexota</taxon>
        <taxon>Dehalococcoidia</taxon>
        <taxon>Dehalococcoidales</taxon>
        <taxon>Dehalococcoidaceae</taxon>
        <taxon>Dehalococcoides</taxon>
    </lineage>
</organism>
<proteinExistence type="predicted"/>
<name>A0A328ETM5_9CHLR</name>
<evidence type="ECO:0000313" key="1">
    <source>
        <dbReference type="EMBL" id="RAL70741.1"/>
    </source>
</evidence>
<dbReference type="EMBL" id="QGLD01000008">
    <property type="protein sequence ID" value="RAL70741.1"/>
    <property type="molecule type" value="Genomic_DNA"/>
</dbReference>
<protein>
    <submittedName>
        <fullName evidence="1">Glutamate transport ATP-binding protein</fullName>
    </submittedName>
</protein>
<keyword evidence="1" id="KW-0547">Nucleotide-binding</keyword>